<reference evidence="1 2" key="1">
    <citation type="journal article" date="2018" name="Biotechnol. Biofuels">
        <title>Integrative visual omics of the white-rot fungus Polyporus brumalis exposes the biotechnological potential of its oxidative enzymes for delignifying raw plant biomass.</title>
        <authorList>
            <person name="Miyauchi S."/>
            <person name="Rancon A."/>
            <person name="Drula E."/>
            <person name="Hage H."/>
            <person name="Chaduli D."/>
            <person name="Favel A."/>
            <person name="Grisel S."/>
            <person name="Henrissat B."/>
            <person name="Herpoel-Gimbert I."/>
            <person name="Ruiz-Duenas F.J."/>
            <person name="Chevret D."/>
            <person name="Hainaut M."/>
            <person name="Lin J."/>
            <person name="Wang M."/>
            <person name="Pangilinan J."/>
            <person name="Lipzen A."/>
            <person name="Lesage-Meessen L."/>
            <person name="Navarro D."/>
            <person name="Riley R."/>
            <person name="Grigoriev I.V."/>
            <person name="Zhou S."/>
            <person name="Raouche S."/>
            <person name="Rosso M.N."/>
        </authorList>
    </citation>
    <scope>NUCLEOTIDE SEQUENCE [LARGE SCALE GENOMIC DNA]</scope>
    <source>
        <strain evidence="1 2">BRFM 1820</strain>
    </source>
</reference>
<dbReference type="OrthoDB" id="2891292at2759"/>
<evidence type="ECO:0000313" key="1">
    <source>
        <dbReference type="EMBL" id="RDX51204.1"/>
    </source>
</evidence>
<proteinExistence type="predicted"/>
<accession>A0A371DF84</accession>
<name>A0A371DF84_9APHY</name>
<dbReference type="EMBL" id="KZ857396">
    <property type="protein sequence ID" value="RDX51204.1"/>
    <property type="molecule type" value="Genomic_DNA"/>
</dbReference>
<gene>
    <name evidence="1" type="ORF">OH76DRAFT_357913</name>
</gene>
<protein>
    <submittedName>
        <fullName evidence="1">Uncharacterized protein</fullName>
    </submittedName>
</protein>
<keyword evidence="2" id="KW-1185">Reference proteome</keyword>
<organism evidence="1 2">
    <name type="scientific">Lentinus brumalis</name>
    <dbReference type="NCBI Taxonomy" id="2498619"/>
    <lineage>
        <taxon>Eukaryota</taxon>
        <taxon>Fungi</taxon>
        <taxon>Dikarya</taxon>
        <taxon>Basidiomycota</taxon>
        <taxon>Agaricomycotina</taxon>
        <taxon>Agaricomycetes</taxon>
        <taxon>Polyporales</taxon>
        <taxon>Polyporaceae</taxon>
        <taxon>Lentinus</taxon>
    </lineage>
</organism>
<dbReference type="Proteomes" id="UP000256964">
    <property type="component" value="Unassembled WGS sequence"/>
</dbReference>
<sequence>LGKVPNEVGKGRYGLICQITCVPSQPVQIYGQTVAWLSVLHHHLCPIREQSLWDFARVSYGLWGIGGLWVSPLHQLGNGKILWGFRGYGLSGAWVKRVSTVVCIA</sequence>
<dbReference type="AlphaFoldDB" id="A0A371DF84"/>
<feature type="non-terminal residue" evidence="1">
    <location>
        <position position="1"/>
    </location>
</feature>
<evidence type="ECO:0000313" key="2">
    <source>
        <dbReference type="Proteomes" id="UP000256964"/>
    </source>
</evidence>